<dbReference type="Ensembl" id="ENSTNIT00000001870.1">
    <property type="protein sequence ID" value="ENSTNIP00000002962.1"/>
    <property type="gene ID" value="ENSTNIG00000000678.1"/>
</dbReference>
<feature type="domain" description="Interleukin-17 receptor C/E N-terminal" evidence="2">
    <location>
        <begin position="154"/>
        <end position="287"/>
    </location>
</feature>
<evidence type="ECO:0000313" key="4">
    <source>
        <dbReference type="Proteomes" id="UP000007303"/>
    </source>
</evidence>
<keyword evidence="1" id="KW-0732">Signal</keyword>
<name>H3C3Z3_TETNG</name>
<reference evidence="3" key="2">
    <citation type="submission" date="2025-08" db="UniProtKB">
        <authorList>
            <consortium name="Ensembl"/>
        </authorList>
    </citation>
    <scope>IDENTIFICATION</scope>
</reference>
<keyword evidence="4" id="KW-1185">Reference proteome</keyword>
<protein>
    <recommendedName>
        <fullName evidence="2">Interleukin-17 receptor C/E N-terminal domain-containing protein</fullName>
    </recommendedName>
</protein>
<dbReference type="Proteomes" id="UP000007303">
    <property type="component" value="Unassembled WGS sequence"/>
</dbReference>
<dbReference type="InParanoid" id="H3C3Z3"/>
<dbReference type="Pfam" id="PF15037">
    <property type="entry name" value="IL17_R_N"/>
    <property type="match status" value="1"/>
</dbReference>
<dbReference type="PANTHER" id="PTHR15583:SF10">
    <property type="entry name" value="INTERLEUKIN-17 RECEPTOR E-LIKE-RELATED"/>
    <property type="match status" value="1"/>
</dbReference>
<evidence type="ECO:0000313" key="3">
    <source>
        <dbReference type="Ensembl" id="ENSTNIP00000002962.1"/>
    </source>
</evidence>
<dbReference type="OMA" id="CSQGLQC"/>
<evidence type="ECO:0000256" key="1">
    <source>
        <dbReference type="ARBA" id="ARBA00022729"/>
    </source>
</evidence>
<organism evidence="3 4">
    <name type="scientific">Tetraodon nigroviridis</name>
    <name type="common">Spotted green pufferfish</name>
    <name type="synonym">Chelonodon nigroviridis</name>
    <dbReference type="NCBI Taxonomy" id="99883"/>
    <lineage>
        <taxon>Eukaryota</taxon>
        <taxon>Metazoa</taxon>
        <taxon>Chordata</taxon>
        <taxon>Craniata</taxon>
        <taxon>Vertebrata</taxon>
        <taxon>Euteleostomi</taxon>
        <taxon>Actinopterygii</taxon>
        <taxon>Neopterygii</taxon>
        <taxon>Teleostei</taxon>
        <taxon>Neoteleostei</taxon>
        <taxon>Acanthomorphata</taxon>
        <taxon>Eupercaria</taxon>
        <taxon>Tetraodontiformes</taxon>
        <taxon>Tetradontoidea</taxon>
        <taxon>Tetraodontidae</taxon>
        <taxon>Tetraodon</taxon>
    </lineage>
</organism>
<sequence>SAASVFRNVSATTVMRCEGRQKCSLHLRISTHLQLTATVHGVSICVATMGMMPMCRTLTFTKASRAKMSGMQVYVMDDCTQVSPSQYFEIKVQTVPSYCGVVWTGAYVAPAGRLFYDINDETKEVAVSVSDMLEGHDYHLRLCHKDFICSDTGAKTLIRKEEPVKKVLLQYSRALPCLCIEGWSAVTDASRVQVCPFKDRESWLEELWFGISFQPLEGQLWWEPACPVAATVTLCHSREEMCVDLPHSSQNVSKRKITFNRVDPHPRLCVKFTVGSRSWIRCPFADSQF</sequence>
<proteinExistence type="predicted"/>
<dbReference type="GeneTree" id="ENSGT00940000162605"/>
<dbReference type="InterPro" id="IPR027841">
    <property type="entry name" value="IL-17_rcpt_C/E_N"/>
</dbReference>
<reference evidence="3" key="3">
    <citation type="submission" date="2025-09" db="UniProtKB">
        <authorList>
            <consortium name="Ensembl"/>
        </authorList>
    </citation>
    <scope>IDENTIFICATION</scope>
</reference>
<evidence type="ECO:0000259" key="2">
    <source>
        <dbReference type="Pfam" id="PF15037"/>
    </source>
</evidence>
<dbReference type="InterPro" id="IPR039465">
    <property type="entry name" value="IL-17_rcpt-like"/>
</dbReference>
<accession>H3C3Z3</accession>
<dbReference type="HOGENOM" id="CLU_039632_0_0_1"/>
<dbReference type="GO" id="GO:0030368">
    <property type="term" value="F:interleukin-17 receptor activity"/>
    <property type="evidence" value="ECO:0007669"/>
    <property type="project" value="InterPro"/>
</dbReference>
<dbReference type="AlphaFoldDB" id="H3C3Z3"/>
<reference evidence="4" key="1">
    <citation type="journal article" date="2004" name="Nature">
        <title>Genome duplication in the teleost fish Tetraodon nigroviridis reveals the early vertebrate proto-karyotype.</title>
        <authorList>
            <person name="Jaillon O."/>
            <person name="Aury J.-M."/>
            <person name="Brunet F."/>
            <person name="Petit J.-L."/>
            <person name="Stange-Thomann N."/>
            <person name="Mauceli E."/>
            <person name="Bouneau L."/>
            <person name="Fischer C."/>
            <person name="Ozouf-Costaz C."/>
            <person name="Bernot A."/>
            <person name="Nicaud S."/>
            <person name="Jaffe D."/>
            <person name="Fisher S."/>
            <person name="Lutfalla G."/>
            <person name="Dossat C."/>
            <person name="Segurens B."/>
            <person name="Dasilva C."/>
            <person name="Salanoubat M."/>
            <person name="Levy M."/>
            <person name="Boudet N."/>
            <person name="Castellano S."/>
            <person name="Anthouard V."/>
            <person name="Jubin C."/>
            <person name="Castelli V."/>
            <person name="Katinka M."/>
            <person name="Vacherie B."/>
            <person name="Biemont C."/>
            <person name="Skalli Z."/>
            <person name="Cattolico L."/>
            <person name="Poulain J."/>
            <person name="De Berardinis V."/>
            <person name="Cruaud C."/>
            <person name="Duprat S."/>
            <person name="Brottier P."/>
            <person name="Coutanceau J.-P."/>
            <person name="Gouzy J."/>
            <person name="Parra G."/>
            <person name="Lardier G."/>
            <person name="Chapple C."/>
            <person name="McKernan K.J."/>
            <person name="McEwan P."/>
            <person name="Bosak S."/>
            <person name="Kellis M."/>
            <person name="Volff J.-N."/>
            <person name="Guigo R."/>
            <person name="Zody M.C."/>
            <person name="Mesirov J."/>
            <person name="Lindblad-Toh K."/>
            <person name="Birren B."/>
            <person name="Nusbaum C."/>
            <person name="Kahn D."/>
            <person name="Robinson-Rechavi M."/>
            <person name="Laudet V."/>
            <person name="Schachter V."/>
            <person name="Quetier F."/>
            <person name="Saurin W."/>
            <person name="Scarpelli C."/>
            <person name="Wincker P."/>
            <person name="Lander E.S."/>
            <person name="Weissenbach J."/>
            <person name="Roest Crollius H."/>
        </authorList>
    </citation>
    <scope>NUCLEOTIDE SEQUENCE [LARGE SCALE GENOMIC DNA]</scope>
</reference>
<dbReference type="PANTHER" id="PTHR15583">
    <property type="entry name" value="INTERLEUKIN-17 RECEPTOR"/>
    <property type="match status" value="1"/>
</dbReference>